<feature type="compositionally biased region" description="Gly residues" evidence="1">
    <location>
        <begin position="64"/>
        <end position="78"/>
    </location>
</feature>
<dbReference type="InterPro" id="IPR036390">
    <property type="entry name" value="WH_DNA-bd_sf"/>
</dbReference>
<organism evidence="3 4">
    <name type="scientific">Saccharothrix ecbatanensis</name>
    <dbReference type="NCBI Taxonomy" id="1105145"/>
    <lineage>
        <taxon>Bacteria</taxon>
        <taxon>Bacillati</taxon>
        <taxon>Actinomycetota</taxon>
        <taxon>Actinomycetes</taxon>
        <taxon>Pseudonocardiales</taxon>
        <taxon>Pseudonocardiaceae</taxon>
        <taxon>Saccharothrix</taxon>
    </lineage>
</organism>
<name>A0A7W9M2T7_9PSEU</name>
<sequence length="233" mass="25026">MSQPIDKRSTAMFFPGHGPHGHRHHREHGFGEPGRGFGGGFGRGGPFHGPPMVPPMPPEPPGFPGRGRGRGGGRGGGGRQRKGNVRAAILTLLAERPMHGYEMIQEISGRTDGLWRPSPGSVYPTLQMLADEGLVASTDEAGGKKLFTLTETGQAEAAKLQGVPPWQQVTDDLDTHAAKLRTAARHLGAAMQQMAHAGTREQQARAVEVLSEARRKLYAILGELDVEEDDPEE</sequence>
<evidence type="ECO:0000256" key="1">
    <source>
        <dbReference type="SAM" id="MobiDB-lite"/>
    </source>
</evidence>
<feature type="compositionally biased region" description="Gly residues" evidence="1">
    <location>
        <begin position="31"/>
        <end position="47"/>
    </location>
</feature>
<dbReference type="Proteomes" id="UP000552097">
    <property type="component" value="Unassembled WGS sequence"/>
</dbReference>
<proteinExistence type="predicted"/>
<accession>A0A7W9M2T7</accession>
<feature type="compositionally biased region" description="Pro residues" evidence="1">
    <location>
        <begin position="48"/>
        <end position="63"/>
    </location>
</feature>
<evidence type="ECO:0000259" key="2">
    <source>
        <dbReference type="Pfam" id="PF03551"/>
    </source>
</evidence>
<dbReference type="PANTHER" id="PTHR43252:SF2">
    <property type="entry name" value="TRANSCRIPTION REGULATOR, PADR-LIKE FAMILY"/>
    <property type="match status" value="1"/>
</dbReference>
<dbReference type="RefSeq" id="WP_184923758.1">
    <property type="nucleotide sequence ID" value="NZ_JACHMO010000001.1"/>
</dbReference>
<dbReference type="GO" id="GO:0003677">
    <property type="term" value="F:DNA binding"/>
    <property type="evidence" value="ECO:0007669"/>
    <property type="project" value="UniProtKB-KW"/>
</dbReference>
<evidence type="ECO:0000313" key="4">
    <source>
        <dbReference type="Proteomes" id="UP000552097"/>
    </source>
</evidence>
<dbReference type="PANTHER" id="PTHR43252">
    <property type="entry name" value="TRANSCRIPTIONAL REGULATOR YQJI"/>
    <property type="match status" value="1"/>
</dbReference>
<dbReference type="SUPFAM" id="SSF46785">
    <property type="entry name" value="Winged helix' DNA-binding domain"/>
    <property type="match status" value="1"/>
</dbReference>
<keyword evidence="4" id="KW-1185">Reference proteome</keyword>
<dbReference type="InterPro" id="IPR036388">
    <property type="entry name" value="WH-like_DNA-bd_sf"/>
</dbReference>
<dbReference type="InterPro" id="IPR005149">
    <property type="entry name" value="Tscrpt_reg_PadR_N"/>
</dbReference>
<feature type="region of interest" description="Disordered" evidence="1">
    <location>
        <begin position="1"/>
        <end position="83"/>
    </location>
</feature>
<gene>
    <name evidence="3" type="ORF">F4560_005085</name>
</gene>
<keyword evidence="3" id="KW-0238">DNA-binding</keyword>
<comment type="caution">
    <text evidence="3">The sequence shown here is derived from an EMBL/GenBank/DDBJ whole genome shotgun (WGS) entry which is preliminary data.</text>
</comment>
<evidence type="ECO:0000313" key="3">
    <source>
        <dbReference type="EMBL" id="MBB5805317.1"/>
    </source>
</evidence>
<dbReference type="Pfam" id="PF03551">
    <property type="entry name" value="PadR"/>
    <property type="match status" value="1"/>
</dbReference>
<reference evidence="3 4" key="1">
    <citation type="submission" date="2020-08" db="EMBL/GenBank/DDBJ databases">
        <title>Sequencing the genomes of 1000 actinobacteria strains.</title>
        <authorList>
            <person name="Klenk H.-P."/>
        </authorList>
    </citation>
    <scope>NUCLEOTIDE SEQUENCE [LARGE SCALE GENOMIC DNA]</scope>
    <source>
        <strain evidence="3 4">DSM 45486</strain>
    </source>
</reference>
<dbReference type="EMBL" id="JACHMO010000001">
    <property type="protein sequence ID" value="MBB5805317.1"/>
    <property type="molecule type" value="Genomic_DNA"/>
</dbReference>
<dbReference type="Gene3D" id="1.10.10.10">
    <property type="entry name" value="Winged helix-like DNA-binding domain superfamily/Winged helix DNA-binding domain"/>
    <property type="match status" value="1"/>
</dbReference>
<dbReference type="AlphaFoldDB" id="A0A7W9M2T7"/>
<feature type="domain" description="Transcription regulator PadR N-terminal" evidence="2">
    <location>
        <begin position="89"/>
        <end position="158"/>
    </location>
</feature>
<protein>
    <submittedName>
        <fullName evidence="3">DNA-binding PadR family transcriptional regulator</fullName>
    </submittedName>
</protein>